<dbReference type="InterPro" id="IPR036873">
    <property type="entry name" value="Rhodanese-like_dom_sf"/>
</dbReference>
<dbReference type="PANTHER" id="PTHR43855:SF1">
    <property type="entry name" value="THIOSULFATE SULFURTRANSFERASE"/>
    <property type="match status" value="1"/>
</dbReference>
<dbReference type="PANTHER" id="PTHR43855">
    <property type="entry name" value="THIOSULFATE SULFURTRANSFERASE"/>
    <property type="match status" value="1"/>
</dbReference>
<feature type="domain" description="Rhodanese" evidence="2">
    <location>
        <begin position="154"/>
        <end position="264"/>
    </location>
</feature>
<accession>A0A382KUA5</accession>
<reference evidence="3" key="1">
    <citation type="submission" date="2018-05" db="EMBL/GenBank/DDBJ databases">
        <authorList>
            <person name="Lanie J.A."/>
            <person name="Ng W.-L."/>
            <person name="Kazmierczak K.M."/>
            <person name="Andrzejewski T.M."/>
            <person name="Davidsen T.M."/>
            <person name="Wayne K.J."/>
            <person name="Tettelin H."/>
            <person name="Glass J.I."/>
            <person name="Rusch D."/>
            <person name="Podicherti R."/>
            <person name="Tsui H.-C.T."/>
            <person name="Winkler M.E."/>
        </authorList>
    </citation>
    <scope>NUCLEOTIDE SEQUENCE</scope>
</reference>
<name>A0A382KUA5_9ZZZZ</name>
<dbReference type="InterPro" id="IPR001307">
    <property type="entry name" value="Thiosulphate_STrfase_CS"/>
</dbReference>
<organism evidence="3">
    <name type="scientific">marine metagenome</name>
    <dbReference type="NCBI Taxonomy" id="408172"/>
    <lineage>
        <taxon>unclassified sequences</taxon>
        <taxon>metagenomes</taxon>
        <taxon>ecological metagenomes</taxon>
    </lineage>
</organism>
<dbReference type="Pfam" id="PF00581">
    <property type="entry name" value="Rhodanese"/>
    <property type="match status" value="2"/>
</dbReference>
<dbReference type="Gene3D" id="3.40.250.10">
    <property type="entry name" value="Rhodanese-like domain"/>
    <property type="match status" value="2"/>
</dbReference>
<dbReference type="InterPro" id="IPR051126">
    <property type="entry name" value="Thiosulfate_sulfurtransferase"/>
</dbReference>
<evidence type="ECO:0000259" key="2">
    <source>
        <dbReference type="PROSITE" id="PS50206"/>
    </source>
</evidence>
<dbReference type="SMART" id="SM00450">
    <property type="entry name" value="RHOD"/>
    <property type="match status" value="2"/>
</dbReference>
<protein>
    <recommendedName>
        <fullName evidence="2">Rhodanese domain-containing protein</fullName>
    </recommendedName>
</protein>
<dbReference type="PROSITE" id="PS00380">
    <property type="entry name" value="RHODANESE_1"/>
    <property type="match status" value="1"/>
</dbReference>
<dbReference type="GO" id="GO:0004792">
    <property type="term" value="F:thiosulfate-cyanide sulfurtransferase activity"/>
    <property type="evidence" value="ECO:0007669"/>
    <property type="project" value="InterPro"/>
</dbReference>
<feature type="domain" description="Rhodanese" evidence="2">
    <location>
        <begin position="16"/>
        <end position="124"/>
    </location>
</feature>
<dbReference type="CDD" id="cd01448">
    <property type="entry name" value="TST_Repeat_1"/>
    <property type="match status" value="1"/>
</dbReference>
<dbReference type="SUPFAM" id="SSF52821">
    <property type="entry name" value="Rhodanese/Cell cycle control phosphatase"/>
    <property type="match status" value="2"/>
</dbReference>
<dbReference type="AlphaFoldDB" id="A0A382KUA5"/>
<evidence type="ECO:0000256" key="1">
    <source>
        <dbReference type="ARBA" id="ARBA00022737"/>
    </source>
</evidence>
<gene>
    <name evidence="3" type="ORF">METZ01_LOCUS281218</name>
</gene>
<evidence type="ECO:0000313" key="3">
    <source>
        <dbReference type="EMBL" id="SVC28364.1"/>
    </source>
</evidence>
<dbReference type="CDD" id="cd01449">
    <property type="entry name" value="TST_Repeat_2"/>
    <property type="match status" value="1"/>
</dbReference>
<dbReference type="InterPro" id="IPR001763">
    <property type="entry name" value="Rhodanese-like_dom"/>
</dbReference>
<sequence length="266" mass="29397">MLPLLIDNASLQSHLDDENLLIIDICHDHNYQNGHIPGAVHISPADLIAGIPPAVGRLPDKSKLERLFSSIGYCETKQLVVYDDEGGGWAGRLIWTLDVIGHTKSSLLDGGLIAWHGENRPLETEPVSAQATDVQLTIHRQPIAEMTDILTTLNQEKVIIWDARSKEEFAGTKKFAARGGHIPGAVNLDWQLLMDPENYLCLKKDLSSLLQQHGLSADKHIITHCQSHHRSGLTYFVGKYLGYSIQGYHGSWSEWGNDSTTPVATV</sequence>
<dbReference type="EMBL" id="UINC01083044">
    <property type="protein sequence ID" value="SVC28364.1"/>
    <property type="molecule type" value="Genomic_DNA"/>
</dbReference>
<keyword evidence="1" id="KW-0677">Repeat</keyword>
<proteinExistence type="predicted"/>
<dbReference type="PROSITE" id="PS50206">
    <property type="entry name" value="RHODANESE_3"/>
    <property type="match status" value="2"/>
</dbReference>